<name>A0AAX7SJ84_ASTCA</name>
<feature type="domain" description="Phorbol-ester/DAG-type" evidence="24">
    <location>
        <begin position="158"/>
        <end position="208"/>
    </location>
</feature>
<dbReference type="InterPro" id="IPR000961">
    <property type="entry name" value="AGC-kinase_C"/>
</dbReference>
<feature type="binding site" evidence="22">
    <location>
        <position position="357"/>
    </location>
    <ligand>
        <name>ATP</name>
        <dbReference type="ChEBI" id="CHEBI:30616"/>
    </ligand>
</feature>
<evidence type="ECO:0000256" key="5">
    <source>
        <dbReference type="ARBA" id="ARBA00022475"/>
    </source>
</evidence>
<keyword evidence="11" id="KW-0677">Repeat</keyword>
<protein>
    <recommendedName>
        <fullName evidence="4 20">Protein kinase C</fullName>
        <ecNumber evidence="4 20">2.7.11.13</ecNumber>
    </recommendedName>
</protein>
<dbReference type="FunFam" id="3.30.60.20:FF:000003">
    <property type="entry name" value="Protein kinase C delta"/>
    <property type="match status" value="1"/>
</dbReference>
<dbReference type="SMART" id="SM00109">
    <property type="entry name" value="C1"/>
    <property type="match status" value="2"/>
</dbReference>
<reference evidence="26" key="3">
    <citation type="submission" date="2025-09" db="UniProtKB">
        <authorList>
            <consortium name="Ensembl"/>
        </authorList>
    </citation>
    <scope>IDENTIFICATION</scope>
</reference>
<dbReference type="CDD" id="cd20834">
    <property type="entry name" value="C1_nPKC_theta-like_rpt1"/>
    <property type="match status" value="1"/>
</dbReference>
<dbReference type="Pfam" id="PF21494">
    <property type="entry name" value="PKC_C2"/>
    <property type="match status" value="1"/>
</dbReference>
<dbReference type="Gene3D" id="3.30.60.20">
    <property type="match status" value="2"/>
</dbReference>
<dbReference type="GO" id="GO:0008270">
    <property type="term" value="F:zinc ion binding"/>
    <property type="evidence" value="ECO:0007669"/>
    <property type="project" value="UniProtKB-KW"/>
</dbReference>
<evidence type="ECO:0000313" key="27">
    <source>
        <dbReference type="Proteomes" id="UP000265100"/>
    </source>
</evidence>
<dbReference type="GeneTree" id="ENSGT00940000157638"/>
<evidence type="ECO:0000256" key="19">
    <source>
        <dbReference type="ARBA" id="ARBA00047470"/>
    </source>
</evidence>
<dbReference type="InterPro" id="IPR002219">
    <property type="entry name" value="PKC_DAG/PE"/>
</dbReference>
<feature type="domain" description="Protein kinase" evidence="23">
    <location>
        <begin position="320"/>
        <end position="582"/>
    </location>
</feature>
<evidence type="ECO:0000256" key="4">
    <source>
        <dbReference type="ARBA" id="ARBA00012429"/>
    </source>
</evidence>
<feature type="active site" description="Proton acceptor" evidence="21">
    <location>
        <position position="452"/>
    </location>
</feature>
<keyword evidence="15" id="KW-0862">Zinc</keyword>
<dbReference type="Pfam" id="PF00433">
    <property type="entry name" value="Pkinase_C"/>
    <property type="match status" value="1"/>
</dbReference>
<organism evidence="26 27">
    <name type="scientific">Astatotilapia calliptera</name>
    <name type="common">Eastern happy</name>
    <name type="synonym">Chromis callipterus</name>
    <dbReference type="NCBI Taxonomy" id="8154"/>
    <lineage>
        <taxon>Eukaryota</taxon>
        <taxon>Metazoa</taxon>
        <taxon>Chordata</taxon>
        <taxon>Craniata</taxon>
        <taxon>Vertebrata</taxon>
        <taxon>Euteleostomi</taxon>
        <taxon>Actinopterygii</taxon>
        <taxon>Neopterygii</taxon>
        <taxon>Teleostei</taxon>
        <taxon>Neoteleostei</taxon>
        <taxon>Acanthomorphata</taxon>
        <taxon>Ovalentaria</taxon>
        <taxon>Cichlomorphae</taxon>
        <taxon>Cichliformes</taxon>
        <taxon>Cichlidae</taxon>
        <taxon>African cichlids</taxon>
        <taxon>Pseudocrenilabrinae</taxon>
        <taxon>Haplochromini</taxon>
        <taxon>Astatotilapia</taxon>
    </lineage>
</organism>
<comment type="similarity">
    <text evidence="3 20">Belongs to the protein kinase superfamily. AGC Ser/Thr protein kinase family. PKC subfamily.</text>
</comment>
<dbReference type="Proteomes" id="UP000265100">
    <property type="component" value="Chromosome 17"/>
</dbReference>
<evidence type="ECO:0000256" key="14">
    <source>
        <dbReference type="ARBA" id="ARBA00022777"/>
    </source>
</evidence>
<evidence type="ECO:0000259" key="23">
    <source>
        <dbReference type="PROSITE" id="PS50011"/>
    </source>
</evidence>
<dbReference type="GO" id="GO:0005886">
    <property type="term" value="C:plasma membrane"/>
    <property type="evidence" value="ECO:0007669"/>
    <property type="project" value="UniProtKB-SubCell"/>
</dbReference>
<keyword evidence="17" id="KW-0472">Membrane</keyword>
<dbReference type="InterPro" id="IPR035892">
    <property type="entry name" value="C2_domain_sf"/>
</dbReference>
<evidence type="ECO:0000259" key="25">
    <source>
        <dbReference type="PROSITE" id="PS51285"/>
    </source>
</evidence>
<feature type="domain" description="AGC-kinase C-terminal" evidence="25">
    <location>
        <begin position="583"/>
        <end position="654"/>
    </location>
</feature>
<evidence type="ECO:0000256" key="12">
    <source>
        <dbReference type="ARBA" id="ARBA00022741"/>
    </source>
</evidence>
<evidence type="ECO:0000256" key="6">
    <source>
        <dbReference type="ARBA" id="ARBA00022490"/>
    </source>
</evidence>
<dbReference type="PROSITE" id="PS51285">
    <property type="entry name" value="AGC_KINASE_CTER"/>
    <property type="match status" value="1"/>
</dbReference>
<dbReference type="Gene3D" id="1.10.510.10">
    <property type="entry name" value="Transferase(Phosphotransferase) domain 1"/>
    <property type="match status" value="1"/>
</dbReference>
<reference evidence="26" key="2">
    <citation type="submission" date="2025-08" db="UniProtKB">
        <authorList>
            <consortium name="Ensembl"/>
        </authorList>
    </citation>
    <scope>IDENTIFICATION</scope>
</reference>
<dbReference type="SUPFAM" id="SSF49562">
    <property type="entry name" value="C2 domain (Calcium/lipid-binding domain, CaLB)"/>
    <property type="match status" value="1"/>
</dbReference>
<evidence type="ECO:0000256" key="20">
    <source>
        <dbReference type="PIRNR" id="PIRNR000551"/>
    </source>
</evidence>
<comment type="catalytic activity">
    <reaction evidence="18 20">
        <text>L-threonyl-[protein] + ATP = O-phospho-L-threonyl-[protein] + ADP + H(+)</text>
        <dbReference type="Rhea" id="RHEA:46608"/>
        <dbReference type="Rhea" id="RHEA-COMP:11060"/>
        <dbReference type="Rhea" id="RHEA-COMP:11605"/>
        <dbReference type="ChEBI" id="CHEBI:15378"/>
        <dbReference type="ChEBI" id="CHEBI:30013"/>
        <dbReference type="ChEBI" id="CHEBI:30616"/>
        <dbReference type="ChEBI" id="CHEBI:61977"/>
        <dbReference type="ChEBI" id="CHEBI:456216"/>
        <dbReference type="EC" id="2.7.11.13"/>
    </reaction>
</comment>
<evidence type="ECO:0000256" key="21">
    <source>
        <dbReference type="PIRSR" id="PIRSR000551-50"/>
    </source>
</evidence>
<evidence type="ECO:0000256" key="13">
    <source>
        <dbReference type="ARBA" id="ARBA00022771"/>
    </source>
</evidence>
<dbReference type="PRINTS" id="PR00008">
    <property type="entry name" value="DAGPEDOMAIN"/>
</dbReference>
<dbReference type="GO" id="GO:0005737">
    <property type="term" value="C:cytoplasm"/>
    <property type="evidence" value="ECO:0007669"/>
    <property type="project" value="UniProtKB-SubCell"/>
</dbReference>
<comment type="subcellular location">
    <subcellularLocation>
        <location evidence="1">Cell membrane</location>
        <topology evidence="1">Peripheral membrane protein</topology>
    </subcellularLocation>
    <subcellularLocation>
        <location evidence="2">Cytoplasm</location>
    </subcellularLocation>
</comment>
<evidence type="ECO:0000256" key="10">
    <source>
        <dbReference type="ARBA" id="ARBA00022723"/>
    </source>
</evidence>
<dbReference type="PROSITE" id="PS00108">
    <property type="entry name" value="PROTEIN_KINASE_ST"/>
    <property type="match status" value="1"/>
</dbReference>
<dbReference type="InterPro" id="IPR000719">
    <property type="entry name" value="Prot_kinase_dom"/>
</dbReference>
<evidence type="ECO:0000313" key="26">
    <source>
        <dbReference type="Ensembl" id="ENSACLP00000044273.1"/>
    </source>
</evidence>
<reference evidence="26" key="1">
    <citation type="submission" date="2018-05" db="EMBL/GenBank/DDBJ databases">
        <authorList>
            <person name="Datahose"/>
        </authorList>
    </citation>
    <scope>NUCLEOTIDE SEQUENCE</scope>
</reference>
<dbReference type="CDD" id="cd20837">
    <property type="entry name" value="C1_nPKC_theta-like_rpt2"/>
    <property type="match status" value="1"/>
</dbReference>
<dbReference type="PIRSF" id="PIRSF000551">
    <property type="entry name" value="PKC_delta"/>
    <property type="match status" value="1"/>
</dbReference>
<dbReference type="PANTHER" id="PTHR24351">
    <property type="entry name" value="RIBOSOMAL PROTEIN S6 KINASE"/>
    <property type="match status" value="1"/>
</dbReference>
<dbReference type="AlphaFoldDB" id="A0AAX7SJ84"/>
<evidence type="ECO:0000256" key="8">
    <source>
        <dbReference type="ARBA" id="ARBA00022553"/>
    </source>
</evidence>
<dbReference type="SUPFAM" id="SSF56112">
    <property type="entry name" value="Protein kinase-like (PK-like)"/>
    <property type="match status" value="1"/>
</dbReference>
<evidence type="ECO:0000256" key="22">
    <source>
        <dbReference type="PIRSR" id="PIRSR000551-51"/>
    </source>
</evidence>
<dbReference type="GO" id="GO:0005524">
    <property type="term" value="F:ATP binding"/>
    <property type="evidence" value="ECO:0007669"/>
    <property type="project" value="UniProtKB-KW"/>
</dbReference>
<keyword evidence="10" id="KW-0479">Metal-binding</keyword>
<dbReference type="PROSITE" id="PS50081">
    <property type="entry name" value="ZF_DAG_PE_2"/>
    <property type="match status" value="2"/>
</dbReference>
<dbReference type="Gene3D" id="3.30.200.20">
    <property type="entry name" value="Phosphorylase Kinase, domain 1"/>
    <property type="match status" value="1"/>
</dbReference>
<dbReference type="InterPro" id="IPR008271">
    <property type="entry name" value="Ser/Thr_kinase_AS"/>
</dbReference>
<proteinExistence type="inferred from homology"/>
<evidence type="ECO:0000259" key="24">
    <source>
        <dbReference type="PROSITE" id="PS50081"/>
    </source>
</evidence>
<dbReference type="InterPro" id="IPR017892">
    <property type="entry name" value="Pkinase_C"/>
</dbReference>
<dbReference type="SMART" id="SM00133">
    <property type="entry name" value="S_TK_X"/>
    <property type="match status" value="1"/>
</dbReference>
<keyword evidence="14 20" id="KW-0418">Kinase</keyword>
<evidence type="ECO:0000256" key="7">
    <source>
        <dbReference type="ARBA" id="ARBA00022527"/>
    </source>
</evidence>
<keyword evidence="5" id="KW-1003">Cell membrane</keyword>
<keyword evidence="7 20" id="KW-0723">Serine/threonine-protein kinase</keyword>
<evidence type="ECO:0000256" key="2">
    <source>
        <dbReference type="ARBA" id="ARBA00004496"/>
    </source>
</evidence>
<evidence type="ECO:0000256" key="17">
    <source>
        <dbReference type="ARBA" id="ARBA00023136"/>
    </source>
</evidence>
<sequence>MSPFLRIGFSHFEIDPGLAYHEEVLNPYCAVYMKEAVDTEKGQVYKQKKPTMYPPWSTTFDAHVHRGRIMHVMVKDRTAELKSEATVALDSLATRCKKENGKLEIWLELKPQGRMLMEARYYLEKNGDPESEREREGLFTLHQRRGAIKQAKVHVVKCHEFSATFFPQPTFCSVCKEFVWGLNKQGYQCRQCNAAIHKKCIDKVIAKCTGSAINSKETMIHKERFKIDMPHRFKVYNYKSPTFCEHCGTLLWGLAKQGLKCEECSMNVHHKCQKKVANLCGVNQKLMAEALAVIESKQQVRPTNLRYMKLCSLSEMPSTSSIVSSTIRASYGFLFVLRLLQVFLAELKRSGEFFAVKALKKDVVLMDDDVECTMVERRVLSLAWENPFLTHLYCTFQTKENLFFVMEYLNGGDLMFHIQNCHKFDLHRATFYAAEIICGLQFLHSKGIIYRDLKLDNVLLDLDGHIKIADFGMCKENMQDDVRTSTFCGTPDYIAPEILLGQKYNSSVDWWSFGVLLYEMLIGQSPFHGRDEEELFQSIRTDTPIYPNWLSKAAKDILIKLFVREPEERLGTKGNIRHHSFFSSTDWNALEQRQVPAPFTPTITSPSDCSNFDKEFINEKPRLSCADRTLINSVDQTMFRNFSFVNPGMVRIAAR</sequence>
<accession>A0AAX7SJ84</accession>
<keyword evidence="13" id="KW-0863">Zinc-finger</keyword>
<dbReference type="PROSITE" id="PS50011">
    <property type="entry name" value="PROTEIN_KINASE_DOM"/>
    <property type="match status" value="1"/>
</dbReference>
<dbReference type="FunFam" id="1.10.510.10:FF:000150">
    <property type="entry name" value="Protein kinase C, theta"/>
    <property type="match status" value="1"/>
</dbReference>
<dbReference type="InterPro" id="IPR011009">
    <property type="entry name" value="Kinase-like_dom_sf"/>
</dbReference>
<keyword evidence="8" id="KW-0597">Phosphoprotein</keyword>
<dbReference type="PROSITE" id="PS00479">
    <property type="entry name" value="ZF_DAG_PE_1"/>
    <property type="match status" value="1"/>
</dbReference>
<dbReference type="InterPro" id="IPR046349">
    <property type="entry name" value="C1-like_sf"/>
</dbReference>
<dbReference type="Ensembl" id="ENSACLT00000062355.1">
    <property type="protein sequence ID" value="ENSACLP00000044273.1"/>
    <property type="gene ID" value="ENSACLG00000014391.2"/>
</dbReference>
<keyword evidence="16 20" id="KW-0067">ATP-binding</keyword>
<evidence type="ECO:0000256" key="15">
    <source>
        <dbReference type="ARBA" id="ARBA00022833"/>
    </source>
</evidence>
<dbReference type="SUPFAM" id="SSF57889">
    <property type="entry name" value="Cysteine-rich domain"/>
    <property type="match status" value="2"/>
</dbReference>
<dbReference type="FunFam" id="3.30.200.20:FF:000103">
    <property type="entry name" value="Protein kinase C"/>
    <property type="match status" value="1"/>
</dbReference>
<dbReference type="SMART" id="SM00220">
    <property type="entry name" value="S_TKc"/>
    <property type="match status" value="1"/>
</dbReference>
<evidence type="ECO:0000256" key="9">
    <source>
        <dbReference type="ARBA" id="ARBA00022679"/>
    </source>
</evidence>
<keyword evidence="9 20" id="KW-0808">Transferase</keyword>
<evidence type="ECO:0000256" key="18">
    <source>
        <dbReference type="ARBA" id="ARBA00047272"/>
    </source>
</evidence>
<keyword evidence="12 20" id="KW-0547">Nucleotide-binding</keyword>
<dbReference type="FunFam" id="2.60.40.150:FF:000049">
    <property type="entry name" value="Protein kinase C delta type"/>
    <property type="match status" value="1"/>
</dbReference>
<feature type="binding site" evidence="22">
    <location>
        <begin position="337"/>
        <end position="342"/>
    </location>
    <ligand>
        <name>ATP</name>
        <dbReference type="ChEBI" id="CHEBI:30616"/>
    </ligand>
</feature>
<dbReference type="Gene3D" id="2.60.40.150">
    <property type="entry name" value="C2 domain"/>
    <property type="match status" value="1"/>
</dbReference>
<feature type="domain" description="Phorbol-ester/DAG-type" evidence="24">
    <location>
        <begin position="230"/>
        <end position="280"/>
    </location>
</feature>
<dbReference type="Pfam" id="PF00130">
    <property type="entry name" value="C1_1"/>
    <property type="match status" value="2"/>
</dbReference>
<dbReference type="InterPro" id="IPR014376">
    <property type="entry name" value="Prot_kin_PKC_delta"/>
</dbReference>
<dbReference type="FunFam" id="3.30.60.20:FF:000008">
    <property type="entry name" value="Protein kinase C theta"/>
    <property type="match status" value="1"/>
</dbReference>
<dbReference type="EC" id="2.7.11.13" evidence="4 20"/>
<comment type="catalytic activity">
    <reaction evidence="19">
        <text>L-seryl-[protein] + ATP = O-phospho-L-seryl-[protein] + ADP + H(+)</text>
        <dbReference type="Rhea" id="RHEA:17989"/>
        <dbReference type="Rhea" id="RHEA-COMP:9863"/>
        <dbReference type="Rhea" id="RHEA-COMP:11604"/>
        <dbReference type="ChEBI" id="CHEBI:15378"/>
        <dbReference type="ChEBI" id="CHEBI:29999"/>
        <dbReference type="ChEBI" id="CHEBI:30616"/>
        <dbReference type="ChEBI" id="CHEBI:83421"/>
        <dbReference type="ChEBI" id="CHEBI:456216"/>
        <dbReference type="EC" id="2.7.11.13"/>
    </reaction>
</comment>
<dbReference type="GO" id="GO:0007165">
    <property type="term" value="P:signal transduction"/>
    <property type="evidence" value="ECO:0007669"/>
    <property type="project" value="UniProtKB-ARBA"/>
</dbReference>
<evidence type="ECO:0000256" key="11">
    <source>
        <dbReference type="ARBA" id="ARBA00022737"/>
    </source>
</evidence>
<evidence type="ECO:0000256" key="16">
    <source>
        <dbReference type="ARBA" id="ARBA00022840"/>
    </source>
</evidence>
<dbReference type="Pfam" id="PF00069">
    <property type="entry name" value="Pkinase"/>
    <property type="match status" value="1"/>
</dbReference>
<dbReference type="InterPro" id="IPR020454">
    <property type="entry name" value="DAG/PE-bd"/>
</dbReference>
<evidence type="ECO:0000256" key="1">
    <source>
        <dbReference type="ARBA" id="ARBA00004202"/>
    </source>
</evidence>
<keyword evidence="27" id="KW-1185">Reference proteome</keyword>
<gene>
    <name evidence="26" type="primary">PRKCQ</name>
</gene>
<keyword evidence="6" id="KW-0963">Cytoplasm</keyword>
<evidence type="ECO:0000256" key="3">
    <source>
        <dbReference type="ARBA" id="ARBA00005490"/>
    </source>
</evidence>
<dbReference type="GO" id="GO:0004697">
    <property type="term" value="F:diacylglycerol-dependent serine/threonine kinase activity"/>
    <property type="evidence" value="ECO:0007669"/>
    <property type="project" value="UniProtKB-EC"/>
</dbReference>